<dbReference type="Proteomes" id="UP001432322">
    <property type="component" value="Unassembled WGS sequence"/>
</dbReference>
<dbReference type="EMBL" id="BTSY01000003">
    <property type="protein sequence ID" value="GMT20661.1"/>
    <property type="molecule type" value="Genomic_DNA"/>
</dbReference>
<reference evidence="1" key="1">
    <citation type="submission" date="2023-10" db="EMBL/GenBank/DDBJ databases">
        <title>Genome assembly of Pristionchus species.</title>
        <authorList>
            <person name="Yoshida K."/>
            <person name="Sommer R.J."/>
        </authorList>
    </citation>
    <scope>NUCLEOTIDE SEQUENCE</scope>
    <source>
        <strain evidence="1">RS5133</strain>
    </source>
</reference>
<feature type="non-terminal residue" evidence="1">
    <location>
        <position position="296"/>
    </location>
</feature>
<comment type="caution">
    <text evidence="1">The sequence shown here is derived from an EMBL/GenBank/DDBJ whole genome shotgun (WGS) entry which is preliminary data.</text>
</comment>
<keyword evidence="2" id="KW-1185">Reference proteome</keyword>
<dbReference type="InterPro" id="IPR011990">
    <property type="entry name" value="TPR-like_helical_dom_sf"/>
</dbReference>
<sequence>LYEAEATNAEDMMLCQYTAAWSLVELYRSSRRRVWICGAKQRASMSLHILKTSQTIGGQNKKEAGVARLLAVIHGVQGERSEAEECLESAMALGEDKFELTKGKLDFEWSDKLVVANQLFLLAHDNRERLEASIAVAKAHFEQESIAEGIVVLHQLYPLVQQLKLQQLQQANTEEWERQAVFAFKAREASQRLLYSAMAGDRQQRFNCEDQLADVMASGKYHKTAMIHYEEALKFASTVSERISALTSLSVTASERCKYDAAVKYYCDLRQLEQKAGQSTTETEVELFKVRMTSGI</sequence>
<dbReference type="SUPFAM" id="SSF48452">
    <property type="entry name" value="TPR-like"/>
    <property type="match status" value="1"/>
</dbReference>
<dbReference type="AlphaFoldDB" id="A0AAV5VQ22"/>
<protein>
    <submittedName>
        <fullName evidence="1">Uncharacterized protein</fullName>
    </submittedName>
</protein>
<name>A0AAV5VQ22_9BILA</name>
<accession>A0AAV5VQ22</accession>
<feature type="non-terminal residue" evidence="1">
    <location>
        <position position="1"/>
    </location>
</feature>
<gene>
    <name evidence="1" type="ORF">PFISCL1PPCAC_11958</name>
</gene>
<evidence type="ECO:0000313" key="2">
    <source>
        <dbReference type="Proteomes" id="UP001432322"/>
    </source>
</evidence>
<proteinExistence type="predicted"/>
<dbReference type="Gene3D" id="1.25.40.10">
    <property type="entry name" value="Tetratricopeptide repeat domain"/>
    <property type="match status" value="1"/>
</dbReference>
<evidence type="ECO:0000313" key="1">
    <source>
        <dbReference type="EMBL" id="GMT20661.1"/>
    </source>
</evidence>
<organism evidence="1 2">
    <name type="scientific">Pristionchus fissidentatus</name>
    <dbReference type="NCBI Taxonomy" id="1538716"/>
    <lineage>
        <taxon>Eukaryota</taxon>
        <taxon>Metazoa</taxon>
        <taxon>Ecdysozoa</taxon>
        <taxon>Nematoda</taxon>
        <taxon>Chromadorea</taxon>
        <taxon>Rhabditida</taxon>
        <taxon>Rhabditina</taxon>
        <taxon>Diplogasteromorpha</taxon>
        <taxon>Diplogasteroidea</taxon>
        <taxon>Neodiplogasteridae</taxon>
        <taxon>Pristionchus</taxon>
    </lineage>
</organism>